<dbReference type="AlphaFoldDB" id="A0A258DCC9"/>
<name>A0A258DCC9_CAUVI</name>
<dbReference type="Proteomes" id="UP000215616">
    <property type="component" value="Unassembled WGS sequence"/>
</dbReference>
<reference evidence="1 2" key="1">
    <citation type="submission" date="2017-03" db="EMBL/GenBank/DDBJ databases">
        <title>Lifting the veil on microbial sulfur biogeochemistry in mining wastewaters.</title>
        <authorList>
            <person name="Kantor R.S."/>
            <person name="Colenbrander Nelson T."/>
            <person name="Marshall S."/>
            <person name="Bennett D."/>
            <person name="Apte S."/>
            <person name="Camacho D."/>
            <person name="Thomas B.C."/>
            <person name="Warren L.A."/>
            <person name="Banfield J.F."/>
        </authorList>
    </citation>
    <scope>NUCLEOTIDE SEQUENCE [LARGE SCALE GENOMIC DNA]</scope>
    <source>
        <strain evidence="1">32-67-7</strain>
    </source>
</reference>
<organism evidence="1 2">
    <name type="scientific">Caulobacter vibrioides</name>
    <name type="common">Caulobacter crescentus</name>
    <dbReference type="NCBI Taxonomy" id="155892"/>
    <lineage>
        <taxon>Bacteria</taxon>
        <taxon>Pseudomonadati</taxon>
        <taxon>Pseudomonadota</taxon>
        <taxon>Alphaproteobacteria</taxon>
        <taxon>Caulobacterales</taxon>
        <taxon>Caulobacteraceae</taxon>
        <taxon>Caulobacter</taxon>
    </lineage>
</organism>
<evidence type="ECO:0000313" key="1">
    <source>
        <dbReference type="EMBL" id="OYX04923.1"/>
    </source>
</evidence>
<comment type="caution">
    <text evidence="1">The sequence shown here is derived from an EMBL/GenBank/DDBJ whole genome shotgun (WGS) entry which is preliminary data.</text>
</comment>
<proteinExistence type="predicted"/>
<dbReference type="EMBL" id="NCDQ01000054">
    <property type="protein sequence ID" value="OYX04923.1"/>
    <property type="molecule type" value="Genomic_DNA"/>
</dbReference>
<protein>
    <submittedName>
        <fullName evidence="1">Uncharacterized protein</fullName>
    </submittedName>
</protein>
<accession>A0A258DCC9</accession>
<evidence type="ECO:0000313" key="2">
    <source>
        <dbReference type="Proteomes" id="UP000215616"/>
    </source>
</evidence>
<sequence length="161" mass="17734">MDHRSHLAPRCGPERLFEGEQLLLWMVRQWVIARVTCESPRARLAAVADRYGAPRSATCVAMLMMAIEEHVKRPLCILHPDCPGYARDEQHIITACGVSPAEPDLAARLLEGLVIAPDVVAVMARVVNASLAREGFILPVRLDDTPRPPTPPNLCAHPTLH</sequence>
<gene>
    <name evidence="1" type="ORF">B7Z12_05120</name>
</gene>